<name>A0AAU3HMF9_9ACTN</name>
<sequence>MVRPHTVISHESVAEMPAVGWWSSVPAEGTSAKLYKTPNLHVDQQRVILDMPPTSVMRAPSEAPGGFALETAMDELAVAARIDPLELRLRNYATVVPGTDRAWSSKHLHDCYRIGARRFGWSARRATPRARVDGQWLIGMGMATAIYPGDRQHDPVHVRVRLLDDDTAIVSSATADLGTGAWTMLAITGADALGIPLHRVKPEIGDTALPPGAPAARSAATSSTVPAVSDAADAADAAKKALIQLAVTDPRSPWHGSNTRDLTYEDGRLHGADRSMTFGRLLATVGVPNVQATAAAAPGPEATQYEFSSFGAHFCEVRVNRFTGEPRVTRFTTVVDVGRVVNAQATRSQIVGGIIFGIGHALLEDNPLELDTGRLAGSNMADYMVPVNADIPDIDVHLVDKPDPVISAFGARGCGELGTVGSAAAVGNAIYNATGIRVHNLPITLDKLL</sequence>
<dbReference type="AlphaFoldDB" id="A0AAU3HMF9"/>
<organism evidence="3">
    <name type="scientific">Streptomyces sp. NBC_01393</name>
    <dbReference type="NCBI Taxonomy" id="2903851"/>
    <lineage>
        <taxon>Bacteria</taxon>
        <taxon>Bacillati</taxon>
        <taxon>Actinomycetota</taxon>
        <taxon>Actinomycetes</taxon>
        <taxon>Kitasatosporales</taxon>
        <taxon>Streptomycetaceae</taxon>
        <taxon>Streptomyces</taxon>
    </lineage>
</organism>
<feature type="domain" description="Aldehyde oxidase/xanthine dehydrogenase first molybdopterin binding" evidence="1">
    <location>
        <begin position="31"/>
        <end position="92"/>
    </location>
</feature>
<dbReference type="InterPro" id="IPR052516">
    <property type="entry name" value="N-heterocyclic_Hydroxylase"/>
</dbReference>
<accession>A0AAU3HMF9</accession>
<dbReference type="InterPro" id="IPR008274">
    <property type="entry name" value="AldOxase/xan_DH_MoCoBD1"/>
</dbReference>
<feature type="domain" description="Aldehyde oxidase/xanthine dehydrogenase second molybdopterin binding" evidence="2">
    <location>
        <begin position="117"/>
        <end position="392"/>
    </location>
</feature>
<dbReference type="EMBL" id="CP109546">
    <property type="protein sequence ID" value="WTZ14503.1"/>
    <property type="molecule type" value="Genomic_DNA"/>
</dbReference>
<dbReference type="Pfam" id="PF20256">
    <property type="entry name" value="MoCoBD_2"/>
    <property type="match status" value="1"/>
</dbReference>
<dbReference type="InterPro" id="IPR037165">
    <property type="entry name" value="AldOxase/xan_DH_Mopterin-bd_sf"/>
</dbReference>
<dbReference type="Gene3D" id="3.30.365.10">
    <property type="entry name" value="Aldehyde oxidase/xanthine dehydrogenase, molybdopterin binding domain"/>
    <property type="match status" value="3"/>
</dbReference>
<protein>
    <submittedName>
        <fullName evidence="3">Molybdopterin-dependent oxidoreductase</fullName>
    </submittedName>
</protein>
<evidence type="ECO:0000259" key="1">
    <source>
        <dbReference type="Pfam" id="PF02738"/>
    </source>
</evidence>
<dbReference type="Pfam" id="PF02738">
    <property type="entry name" value="MoCoBD_1"/>
    <property type="match status" value="1"/>
</dbReference>
<gene>
    <name evidence="3" type="ORF">OG699_00180</name>
    <name evidence="4" type="ORF">OG699_45080</name>
</gene>
<dbReference type="InterPro" id="IPR046867">
    <property type="entry name" value="AldOxase/xan_DH_MoCoBD2"/>
</dbReference>
<dbReference type="EMBL" id="CP109546">
    <property type="protein sequence ID" value="WTZ06583.1"/>
    <property type="molecule type" value="Genomic_DNA"/>
</dbReference>
<reference evidence="3" key="1">
    <citation type="submission" date="2022-10" db="EMBL/GenBank/DDBJ databases">
        <title>The complete genomes of actinobacterial strains from the NBC collection.</title>
        <authorList>
            <person name="Joergensen T.S."/>
            <person name="Alvarez Arevalo M."/>
            <person name="Sterndorff E.B."/>
            <person name="Faurdal D."/>
            <person name="Vuksanovic O."/>
            <person name="Mourched A.-S."/>
            <person name="Charusanti P."/>
            <person name="Shaw S."/>
            <person name="Blin K."/>
            <person name="Weber T."/>
        </authorList>
    </citation>
    <scope>NUCLEOTIDE SEQUENCE</scope>
    <source>
        <strain evidence="3">NBC_01393</strain>
    </source>
</reference>
<evidence type="ECO:0000313" key="4">
    <source>
        <dbReference type="EMBL" id="WTZ14503.1"/>
    </source>
</evidence>
<dbReference type="GO" id="GO:0016491">
    <property type="term" value="F:oxidoreductase activity"/>
    <property type="evidence" value="ECO:0007669"/>
    <property type="project" value="InterPro"/>
</dbReference>
<proteinExistence type="predicted"/>
<dbReference type="SUPFAM" id="SSF56003">
    <property type="entry name" value="Molybdenum cofactor-binding domain"/>
    <property type="match status" value="1"/>
</dbReference>
<evidence type="ECO:0000259" key="2">
    <source>
        <dbReference type="Pfam" id="PF20256"/>
    </source>
</evidence>
<evidence type="ECO:0000313" key="3">
    <source>
        <dbReference type="EMBL" id="WTZ06583.1"/>
    </source>
</evidence>
<dbReference type="PANTHER" id="PTHR47495">
    <property type="entry name" value="ALDEHYDE DEHYDROGENASE"/>
    <property type="match status" value="1"/>
</dbReference>
<dbReference type="PANTHER" id="PTHR47495:SF2">
    <property type="entry name" value="ALDEHYDE DEHYDROGENASE"/>
    <property type="match status" value="1"/>
</dbReference>